<organism evidence="9">
    <name type="scientific">uncultured Microgenomates bacterium Rifle_16ft_4_minimus_8177</name>
    <dbReference type="NCBI Taxonomy" id="1665121"/>
    <lineage>
        <taxon>Bacteria</taxon>
        <taxon>Candidatus Microgenomatota</taxon>
        <taxon>environmental samples</taxon>
    </lineage>
</organism>
<comment type="similarity">
    <text evidence="1 5 6">Belongs to the universal ribosomal protein uL5 family.</text>
</comment>
<keyword evidence="5" id="KW-0694">RNA-binding</keyword>
<feature type="domain" description="Large ribosomal subunit protein uL5 N-terminal" evidence="7">
    <location>
        <begin position="34"/>
        <end position="86"/>
    </location>
</feature>
<dbReference type="EMBL" id="KT007052">
    <property type="protein sequence ID" value="AKQ04869.1"/>
    <property type="molecule type" value="Genomic_DNA"/>
</dbReference>
<evidence type="ECO:0000256" key="2">
    <source>
        <dbReference type="ARBA" id="ARBA00022980"/>
    </source>
</evidence>
<evidence type="ECO:0000256" key="1">
    <source>
        <dbReference type="ARBA" id="ARBA00008553"/>
    </source>
</evidence>
<keyword evidence="3 5" id="KW-0687">Ribonucleoprotein</keyword>
<dbReference type="GO" id="GO:0005840">
    <property type="term" value="C:ribosome"/>
    <property type="evidence" value="ECO:0007669"/>
    <property type="project" value="UniProtKB-KW"/>
</dbReference>
<dbReference type="InterPro" id="IPR031309">
    <property type="entry name" value="Ribosomal_uL5_C"/>
</dbReference>
<reference evidence="9" key="1">
    <citation type="journal article" date="2015" name="ISME J.">
        <title>Aquifer environment selects for microbial species cohorts in sediment and groundwater.</title>
        <authorList>
            <person name="Hug L.A."/>
            <person name="Thomas B.C."/>
            <person name="Brown C.T."/>
            <person name="Frischkorn K.R."/>
            <person name="Williams K.H."/>
            <person name="Tringe S.G."/>
            <person name="Banfield J.F."/>
        </authorList>
    </citation>
    <scope>NUCLEOTIDE SEQUENCE</scope>
</reference>
<keyword evidence="2 5" id="KW-0689">Ribosomal protein</keyword>
<evidence type="ECO:0000313" key="9">
    <source>
        <dbReference type="EMBL" id="AKQ04869.1"/>
    </source>
</evidence>
<dbReference type="GO" id="GO:0006412">
    <property type="term" value="P:translation"/>
    <property type="evidence" value="ECO:0007669"/>
    <property type="project" value="UniProtKB-UniRule"/>
</dbReference>
<feature type="domain" description="Large ribosomal subunit protein uL5 C-terminal" evidence="8">
    <location>
        <begin position="90"/>
        <end position="183"/>
    </location>
</feature>
<name>A0A0H4TVG0_9BACT</name>
<dbReference type="InterPro" id="IPR031310">
    <property type="entry name" value="Ribosomal_uL5_N"/>
</dbReference>
<dbReference type="AlphaFoldDB" id="A0A0H4TVG0"/>
<dbReference type="InterPro" id="IPR020930">
    <property type="entry name" value="Ribosomal_uL5_bac-type"/>
</dbReference>
<dbReference type="GO" id="GO:0000049">
    <property type="term" value="F:tRNA binding"/>
    <property type="evidence" value="ECO:0007669"/>
    <property type="project" value="UniProtKB-UniRule"/>
</dbReference>
<dbReference type="GO" id="GO:0019843">
    <property type="term" value="F:rRNA binding"/>
    <property type="evidence" value="ECO:0007669"/>
    <property type="project" value="UniProtKB-UniRule"/>
</dbReference>
<dbReference type="PANTHER" id="PTHR11994">
    <property type="entry name" value="60S RIBOSOMAL PROTEIN L11-RELATED"/>
    <property type="match status" value="1"/>
</dbReference>
<comment type="subunit">
    <text evidence="5">Part of the 50S ribosomal subunit; part of the 5S rRNA/L5/L18/L25 subcomplex. Contacts the 5S rRNA and the P site tRNA. Forms a bridge to the 30S subunit in the 70S ribosome.</text>
</comment>
<dbReference type="PIRSF" id="PIRSF002161">
    <property type="entry name" value="Ribosomal_L5"/>
    <property type="match status" value="1"/>
</dbReference>
<keyword evidence="5" id="KW-0820">tRNA-binding</keyword>
<accession>A0A0H4TVG0</accession>
<dbReference type="Pfam" id="PF00673">
    <property type="entry name" value="Ribosomal_L5_C"/>
    <property type="match status" value="1"/>
</dbReference>
<dbReference type="Gene3D" id="3.30.1440.10">
    <property type="match status" value="1"/>
</dbReference>
<dbReference type="FunFam" id="3.30.1440.10:FF:000001">
    <property type="entry name" value="50S ribosomal protein L5"/>
    <property type="match status" value="1"/>
</dbReference>
<evidence type="ECO:0000256" key="6">
    <source>
        <dbReference type="RuleBase" id="RU003930"/>
    </source>
</evidence>
<dbReference type="GO" id="GO:0003735">
    <property type="term" value="F:structural constituent of ribosome"/>
    <property type="evidence" value="ECO:0007669"/>
    <property type="project" value="InterPro"/>
</dbReference>
<dbReference type="NCBIfam" id="NF000585">
    <property type="entry name" value="PRK00010.1"/>
    <property type="match status" value="1"/>
</dbReference>
<protein>
    <recommendedName>
        <fullName evidence="4 5">Large ribosomal subunit protein uL5</fullName>
    </recommendedName>
</protein>
<dbReference type="SUPFAM" id="SSF55282">
    <property type="entry name" value="RL5-like"/>
    <property type="match status" value="1"/>
</dbReference>
<dbReference type="Pfam" id="PF00281">
    <property type="entry name" value="Ribosomal_L5"/>
    <property type="match status" value="1"/>
</dbReference>
<proteinExistence type="inferred from homology"/>
<comment type="function">
    <text evidence="5">This is 1 of the proteins that bind and probably mediate the attachment of the 5S RNA into the large ribosomal subunit, where it forms part of the central protuberance. In the 70S ribosome it contacts protein S13 of the 30S subunit (bridge B1b), connecting the 2 subunits; this bridge is implicated in subunit movement. Contacts the P site tRNA; the 5S rRNA and some of its associated proteins might help stabilize positioning of ribosome-bound tRNAs.</text>
</comment>
<evidence type="ECO:0000256" key="5">
    <source>
        <dbReference type="HAMAP-Rule" id="MF_01333"/>
    </source>
</evidence>
<gene>
    <name evidence="5 9" type="primary">rplE</name>
</gene>
<evidence type="ECO:0000259" key="7">
    <source>
        <dbReference type="Pfam" id="PF00281"/>
    </source>
</evidence>
<dbReference type="InterPro" id="IPR002132">
    <property type="entry name" value="Ribosomal_uL5"/>
</dbReference>
<dbReference type="GO" id="GO:1990904">
    <property type="term" value="C:ribonucleoprotein complex"/>
    <property type="evidence" value="ECO:0007669"/>
    <property type="project" value="UniProtKB-KW"/>
</dbReference>
<evidence type="ECO:0000259" key="8">
    <source>
        <dbReference type="Pfam" id="PF00673"/>
    </source>
</evidence>
<keyword evidence="5" id="KW-0699">rRNA-binding</keyword>
<evidence type="ECO:0000256" key="3">
    <source>
        <dbReference type="ARBA" id="ARBA00023274"/>
    </source>
</evidence>
<dbReference type="HAMAP" id="MF_01333_B">
    <property type="entry name" value="Ribosomal_uL5_B"/>
    <property type="match status" value="1"/>
</dbReference>
<dbReference type="InterPro" id="IPR022803">
    <property type="entry name" value="Ribosomal_uL5_dom_sf"/>
</dbReference>
<sequence length="187" mass="21305">MQRSNFIANMIAKYKSEIVPKLKEEFNLKNDLSLPFLEKIVLNMGLAESLTNKDALEKAMEHLAAISGQKPKFTKAKKSISSFKLREGDKIGAMVTLRGQKAWYFLEKLIAIVSPRIRDFRGTDESKFDKLGNYSMGISEQIIFPEINYSQVDKIRGMVITLVFKNSNPEKSKKLLELLGLPFKKNN</sequence>
<evidence type="ECO:0000256" key="4">
    <source>
        <dbReference type="ARBA" id="ARBA00035245"/>
    </source>
</evidence>